<accession>A0A5B8IZM3</accession>
<dbReference type="SUPFAM" id="SSF48008">
    <property type="entry name" value="GntR ligand-binding domain-like"/>
    <property type="match status" value="1"/>
</dbReference>
<gene>
    <name evidence="5" type="ORF">FPZ52_17765</name>
</gene>
<dbReference type="OrthoDB" id="9788098at2"/>
<evidence type="ECO:0000256" key="3">
    <source>
        <dbReference type="ARBA" id="ARBA00023163"/>
    </source>
</evidence>
<dbReference type="PANTHER" id="PTHR43537">
    <property type="entry name" value="TRANSCRIPTIONAL REGULATOR, GNTR FAMILY"/>
    <property type="match status" value="1"/>
</dbReference>
<feature type="domain" description="HTH gntR-type" evidence="4">
    <location>
        <begin position="3"/>
        <end position="70"/>
    </location>
</feature>
<sequence length="222" mass="24040">MGVTKTDLVYTALREMILSGDLPPGAAISKGELAEKLNASRQPISGAVDRLAFEGLVEIVPQHGSFVSQLDATAIADWFMIRTALEAECAARFAEANERPTEALERNLRYQRVAADAGDVTGFYELDVEFHRIITEFSASEMAQSMLRQAQANLDRARRALLPNPGQPARTLAAHEGIFEAISSSKGAKSAKLMRSHLTEVADLLQAFAQVNTDPSGKRALG</sequence>
<keyword evidence="3" id="KW-0804">Transcription</keyword>
<evidence type="ECO:0000313" key="5">
    <source>
        <dbReference type="EMBL" id="QDY71522.1"/>
    </source>
</evidence>
<dbReference type="GO" id="GO:0003677">
    <property type="term" value="F:DNA binding"/>
    <property type="evidence" value="ECO:0007669"/>
    <property type="project" value="UniProtKB-KW"/>
</dbReference>
<dbReference type="CDD" id="cd07377">
    <property type="entry name" value="WHTH_GntR"/>
    <property type="match status" value="1"/>
</dbReference>
<evidence type="ECO:0000313" key="6">
    <source>
        <dbReference type="Proteomes" id="UP000318483"/>
    </source>
</evidence>
<protein>
    <submittedName>
        <fullName evidence="5">GntR family transcriptional regulator</fullName>
    </submittedName>
</protein>
<dbReference type="KEGG" id="lit:FPZ52_17765"/>
<dbReference type="Gene3D" id="1.20.120.530">
    <property type="entry name" value="GntR ligand-binding domain-like"/>
    <property type="match status" value="1"/>
</dbReference>
<dbReference type="PANTHER" id="PTHR43537:SF5">
    <property type="entry name" value="UXU OPERON TRANSCRIPTIONAL REGULATOR"/>
    <property type="match status" value="1"/>
</dbReference>
<keyword evidence="1" id="KW-0805">Transcription regulation</keyword>
<dbReference type="InterPro" id="IPR011711">
    <property type="entry name" value="GntR_C"/>
</dbReference>
<dbReference type="InterPro" id="IPR036390">
    <property type="entry name" value="WH_DNA-bd_sf"/>
</dbReference>
<dbReference type="InterPro" id="IPR036388">
    <property type="entry name" value="WH-like_DNA-bd_sf"/>
</dbReference>
<dbReference type="SUPFAM" id="SSF46785">
    <property type="entry name" value="Winged helix' DNA-binding domain"/>
    <property type="match status" value="1"/>
</dbReference>
<dbReference type="InterPro" id="IPR000524">
    <property type="entry name" value="Tscrpt_reg_HTH_GntR"/>
</dbReference>
<organism evidence="5 6">
    <name type="scientific">Qingshengfaniella alkalisoli</name>
    <dbReference type="NCBI Taxonomy" id="2599296"/>
    <lineage>
        <taxon>Bacteria</taxon>
        <taxon>Pseudomonadati</taxon>
        <taxon>Pseudomonadota</taxon>
        <taxon>Alphaproteobacteria</taxon>
        <taxon>Rhodobacterales</taxon>
        <taxon>Paracoccaceae</taxon>
        <taxon>Qingshengfaniella</taxon>
    </lineage>
</organism>
<dbReference type="PROSITE" id="PS50949">
    <property type="entry name" value="HTH_GNTR"/>
    <property type="match status" value="1"/>
</dbReference>
<evidence type="ECO:0000259" key="4">
    <source>
        <dbReference type="PROSITE" id="PS50949"/>
    </source>
</evidence>
<dbReference type="SMART" id="SM00895">
    <property type="entry name" value="FCD"/>
    <property type="match status" value="1"/>
</dbReference>
<dbReference type="AlphaFoldDB" id="A0A5B8IZM3"/>
<dbReference type="Pfam" id="PF00392">
    <property type="entry name" value="GntR"/>
    <property type="match status" value="1"/>
</dbReference>
<proteinExistence type="predicted"/>
<evidence type="ECO:0000256" key="2">
    <source>
        <dbReference type="ARBA" id="ARBA00023125"/>
    </source>
</evidence>
<evidence type="ECO:0000256" key="1">
    <source>
        <dbReference type="ARBA" id="ARBA00023015"/>
    </source>
</evidence>
<dbReference type="Proteomes" id="UP000318483">
    <property type="component" value="Plasmid unnamed4"/>
</dbReference>
<dbReference type="Pfam" id="PF07729">
    <property type="entry name" value="FCD"/>
    <property type="match status" value="1"/>
</dbReference>
<dbReference type="InterPro" id="IPR008920">
    <property type="entry name" value="TF_FadR/GntR_C"/>
</dbReference>
<dbReference type="GO" id="GO:0003700">
    <property type="term" value="F:DNA-binding transcription factor activity"/>
    <property type="evidence" value="ECO:0007669"/>
    <property type="project" value="InterPro"/>
</dbReference>
<name>A0A5B8IZM3_9RHOB</name>
<dbReference type="Gene3D" id="1.10.10.10">
    <property type="entry name" value="Winged helix-like DNA-binding domain superfamily/Winged helix DNA-binding domain"/>
    <property type="match status" value="1"/>
</dbReference>
<keyword evidence="6" id="KW-1185">Reference proteome</keyword>
<dbReference type="EMBL" id="CP042265">
    <property type="protein sequence ID" value="QDY71522.1"/>
    <property type="molecule type" value="Genomic_DNA"/>
</dbReference>
<keyword evidence="5" id="KW-0614">Plasmid</keyword>
<keyword evidence="2" id="KW-0238">DNA-binding</keyword>
<geneLocation type="plasmid" evidence="5 6">
    <name>unnamed4</name>
</geneLocation>
<reference evidence="5 6" key="1">
    <citation type="submission" date="2019-07" db="EMBL/GenBank/DDBJ databases">
        <title>Litoreibacter alkalisoli sp. nov., isolated from saline-alkaline soil.</title>
        <authorList>
            <person name="Wang S."/>
            <person name="Xu L."/>
            <person name="Xing Y.-T."/>
            <person name="Sun J.-Q."/>
        </authorList>
    </citation>
    <scope>NUCLEOTIDE SEQUENCE [LARGE SCALE GENOMIC DNA]</scope>
    <source>
        <strain evidence="5 6">LN3S51</strain>
        <plasmid evidence="5 6">unnamed4</plasmid>
    </source>
</reference>
<dbReference type="SMART" id="SM00345">
    <property type="entry name" value="HTH_GNTR"/>
    <property type="match status" value="1"/>
</dbReference>